<keyword evidence="9 11" id="KW-0472">Membrane</keyword>
<evidence type="ECO:0000256" key="2">
    <source>
        <dbReference type="ARBA" id="ARBA00022448"/>
    </source>
</evidence>
<dbReference type="InterPro" id="IPR018247">
    <property type="entry name" value="EF_Hand_1_Ca_BS"/>
</dbReference>
<dbReference type="STRING" id="1348853.LK12_02965"/>
<accession>A0A0B1ZV06</accession>
<keyword evidence="14" id="KW-0675">Receptor</keyword>
<keyword evidence="15" id="KW-1185">Reference proteome</keyword>
<evidence type="ECO:0000256" key="8">
    <source>
        <dbReference type="ARBA" id="ARBA00023065"/>
    </source>
</evidence>
<keyword evidence="3 11" id="KW-1134">Transmembrane beta strand</keyword>
<evidence type="ECO:0000256" key="6">
    <source>
        <dbReference type="ARBA" id="ARBA00022729"/>
    </source>
</evidence>
<dbReference type="Proteomes" id="UP000031057">
    <property type="component" value="Unassembled WGS sequence"/>
</dbReference>
<evidence type="ECO:0000256" key="5">
    <source>
        <dbReference type="ARBA" id="ARBA00022692"/>
    </source>
</evidence>
<dbReference type="RefSeq" id="WP_039279116.1">
    <property type="nucleotide sequence ID" value="NZ_JTDI01000001.1"/>
</dbReference>
<keyword evidence="4" id="KW-0410">Iron transport</keyword>
<feature type="domain" description="TonB-dependent receptor plug" evidence="13">
    <location>
        <begin position="64"/>
        <end position="160"/>
    </location>
</feature>
<keyword evidence="6 12" id="KW-0732">Signal</keyword>
<keyword evidence="7" id="KW-0408">Iron</keyword>
<dbReference type="InterPro" id="IPR012910">
    <property type="entry name" value="Plug_dom"/>
</dbReference>
<evidence type="ECO:0000256" key="12">
    <source>
        <dbReference type="SAM" id="SignalP"/>
    </source>
</evidence>
<evidence type="ECO:0000256" key="9">
    <source>
        <dbReference type="ARBA" id="ARBA00023136"/>
    </source>
</evidence>
<evidence type="ECO:0000256" key="4">
    <source>
        <dbReference type="ARBA" id="ARBA00022496"/>
    </source>
</evidence>
<dbReference type="PANTHER" id="PTHR32552">
    <property type="entry name" value="FERRICHROME IRON RECEPTOR-RELATED"/>
    <property type="match status" value="1"/>
</dbReference>
<name>A0A0B1ZV06_9SPHN</name>
<feature type="chain" id="PRO_5002069224" evidence="12">
    <location>
        <begin position="30"/>
        <end position="821"/>
    </location>
</feature>
<evidence type="ECO:0000313" key="15">
    <source>
        <dbReference type="Proteomes" id="UP000031057"/>
    </source>
</evidence>
<dbReference type="Pfam" id="PF07715">
    <property type="entry name" value="Plug"/>
    <property type="match status" value="1"/>
</dbReference>
<evidence type="ECO:0000256" key="3">
    <source>
        <dbReference type="ARBA" id="ARBA00022452"/>
    </source>
</evidence>
<comment type="subcellular location">
    <subcellularLocation>
        <location evidence="1 11">Cell outer membrane</location>
        <topology evidence="1 11">Multi-pass membrane protein</topology>
    </subcellularLocation>
</comment>
<feature type="signal peptide" evidence="12">
    <location>
        <begin position="1"/>
        <end position="29"/>
    </location>
</feature>
<organism evidence="14 15">
    <name type="scientific">Novosphingobium malaysiense</name>
    <dbReference type="NCBI Taxonomy" id="1348853"/>
    <lineage>
        <taxon>Bacteria</taxon>
        <taxon>Pseudomonadati</taxon>
        <taxon>Pseudomonadota</taxon>
        <taxon>Alphaproteobacteria</taxon>
        <taxon>Sphingomonadales</taxon>
        <taxon>Sphingomonadaceae</taxon>
        <taxon>Novosphingobium</taxon>
    </lineage>
</organism>
<proteinExistence type="inferred from homology"/>
<evidence type="ECO:0000256" key="11">
    <source>
        <dbReference type="PROSITE-ProRule" id="PRU01360"/>
    </source>
</evidence>
<dbReference type="EMBL" id="JTDI01000001">
    <property type="protein sequence ID" value="KHK93284.1"/>
    <property type="molecule type" value="Genomic_DNA"/>
</dbReference>
<dbReference type="PROSITE" id="PS00018">
    <property type="entry name" value="EF_HAND_1"/>
    <property type="match status" value="1"/>
</dbReference>
<sequence>MQHKGIRKPLLAAAASLFCCTALTSPAHAADDEEPVDGEIIVTGALDALPVSDVGSVFGFEKTLTETPRSASTISSEQIERFGITDIYDLVAQSPGAFTNSFFGVGGALDIRGTPGETYFRGMRRLDNPGNYPTPIAASDRIDIVRGPASPIYGPSKTGGYMNFVPKTARVKGGSYLSEPEGKISFTGGSWEKADLQAEIRGPGKLGSQEFGYSLYAEIEDSGSYYHNMSTKQTVLQGAFDTDLAPGLRLEFGGMYQNYKGQQNGGWNRVTQDLVDNGTYITGAAQPLDFNGDGQISAGEVASTPLGSLSVFGGFQCGGGVFASSITDDCYNSGDYTLLNLTNTGTAKLSRKDTLTGKTDRLDNRSTTFYADLIYKGEGVFSIKNQMFYDSYENYNENAYGFSQFHDSWVFEDKIVAQLDFENKAGKFSFQLSPSVRYTNFKHGDDYTYEYFNRVDLTVGYNALSDRLLALECPFSDQPGYTAADCGFTNNVKGHYTDVAFAGLADLDFNFGLNLTVGARYDHIKAKSRYLTETMLDETQPDVVAASGSDGGWSWTASASYKLPFGLIPYVTLARQTTVIAGQGAEIYAEDIDSGTFMSASKLKEAGIKGSFLDSRLYAALSFYQQERTDYNRQSITVNQAVKTKGLEAEVRWSVNDHLLLTGAYTRTKVYNLTAIENGTLFSFFGIEDLVNVSDPTLYLGGQPIGLVPIPDKNASRRAGIPTHLYSATATYAFDNGIALSGSIVNVPSVYSGQSQAVKLPAYTLVDLGASFETGPWLFRLNVKNVTNERYFRANFTEIFGSTIVLPERPRSFQGTISYKF</sequence>
<dbReference type="Gene3D" id="2.170.130.10">
    <property type="entry name" value="TonB-dependent receptor, plug domain"/>
    <property type="match status" value="1"/>
</dbReference>
<dbReference type="InterPro" id="IPR036942">
    <property type="entry name" value="Beta-barrel_TonB_sf"/>
</dbReference>
<keyword evidence="8" id="KW-0406">Ion transport</keyword>
<dbReference type="AlphaFoldDB" id="A0A0B1ZV06"/>
<comment type="similarity">
    <text evidence="11">Belongs to the TonB-dependent receptor family.</text>
</comment>
<reference evidence="14 15" key="1">
    <citation type="submission" date="2014-10" db="EMBL/GenBank/DDBJ databases">
        <title>Genome sequence of Novosphingobium malaysiense MUSC 273(T).</title>
        <authorList>
            <person name="Lee L.-H."/>
        </authorList>
    </citation>
    <scope>NUCLEOTIDE SEQUENCE [LARGE SCALE GENOMIC DNA]</scope>
    <source>
        <strain evidence="14 15">MUSC 273</strain>
    </source>
</reference>
<comment type="caution">
    <text evidence="14">The sequence shown here is derived from an EMBL/GenBank/DDBJ whole genome shotgun (WGS) entry which is preliminary data.</text>
</comment>
<keyword evidence="2 11" id="KW-0813">Transport</keyword>
<dbReference type="GO" id="GO:0009279">
    <property type="term" value="C:cell outer membrane"/>
    <property type="evidence" value="ECO:0007669"/>
    <property type="project" value="UniProtKB-SubCell"/>
</dbReference>
<evidence type="ECO:0000256" key="10">
    <source>
        <dbReference type="ARBA" id="ARBA00023237"/>
    </source>
</evidence>
<protein>
    <submittedName>
        <fullName evidence="14">TonB-dependent receptor</fullName>
    </submittedName>
</protein>
<dbReference type="InterPro" id="IPR037066">
    <property type="entry name" value="Plug_dom_sf"/>
</dbReference>
<dbReference type="PROSITE" id="PS52016">
    <property type="entry name" value="TONB_DEPENDENT_REC_3"/>
    <property type="match status" value="1"/>
</dbReference>
<gene>
    <name evidence="14" type="ORF">LK12_02965</name>
</gene>
<dbReference type="GO" id="GO:0015344">
    <property type="term" value="F:siderophore uptake transmembrane transporter activity"/>
    <property type="evidence" value="ECO:0007669"/>
    <property type="project" value="TreeGrafter"/>
</dbReference>
<evidence type="ECO:0000256" key="1">
    <source>
        <dbReference type="ARBA" id="ARBA00004571"/>
    </source>
</evidence>
<dbReference type="PANTHER" id="PTHR32552:SF68">
    <property type="entry name" value="FERRICHROME OUTER MEMBRANE TRANSPORTER_PHAGE RECEPTOR"/>
    <property type="match status" value="1"/>
</dbReference>
<dbReference type="SUPFAM" id="SSF56935">
    <property type="entry name" value="Porins"/>
    <property type="match status" value="1"/>
</dbReference>
<keyword evidence="10 11" id="KW-0998">Cell outer membrane</keyword>
<evidence type="ECO:0000259" key="13">
    <source>
        <dbReference type="Pfam" id="PF07715"/>
    </source>
</evidence>
<dbReference type="OrthoDB" id="9760333at2"/>
<dbReference type="Gene3D" id="2.40.170.20">
    <property type="entry name" value="TonB-dependent receptor, beta-barrel domain"/>
    <property type="match status" value="1"/>
</dbReference>
<evidence type="ECO:0000256" key="7">
    <source>
        <dbReference type="ARBA" id="ARBA00023004"/>
    </source>
</evidence>
<keyword evidence="5 11" id="KW-0812">Transmembrane</keyword>
<evidence type="ECO:0000313" key="14">
    <source>
        <dbReference type="EMBL" id="KHK93284.1"/>
    </source>
</evidence>
<dbReference type="InterPro" id="IPR039426">
    <property type="entry name" value="TonB-dep_rcpt-like"/>
</dbReference>